<feature type="domain" description="Aminoglycoside phosphotransferase" evidence="1">
    <location>
        <begin position="47"/>
        <end position="271"/>
    </location>
</feature>
<sequence>MHKTIANYKENLLSEFELKKYILKEYNLEDASISQIKFKDTDKQRAVYKIEHDNKYYCLKKVYYEKDELRFVYSSIEWLYRFNLNVPRILPTDSGNRYVLFNDMLFILTPWIQGEKCNYDNYTHVINSAKTLAAMHIAGKNFYPIAGSKLRQGYDDIYVEMNRHFNQLLNYSNLAFKYGDQFSRLYIENFDNCIKLAKLSIESASNIDFNCLNKSLCHLDYVNKNIIFDNDNNLWIIDFDKCKIDYCVHDISYFLRRIMKRESTDWNLELLMDCLKTYDKFVPLNTHEYWYILSYLSFPQKQWRLLRDYYNNINICNKVAFLTLLEKSMYTMENHIKTSLAFRDIILSM</sequence>
<dbReference type="PANTHER" id="PTHR39179:SF1">
    <property type="entry name" value="SPORE COAT PROTEIN I"/>
    <property type="match status" value="1"/>
</dbReference>
<dbReference type="EMBL" id="FWXH01000002">
    <property type="protein sequence ID" value="SMC18888.1"/>
    <property type="molecule type" value="Genomic_DNA"/>
</dbReference>
<evidence type="ECO:0000313" key="3">
    <source>
        <dbReference type="Proteomes" id="UP000192468"/>
    </source>
</evidence>
<keyword evidence="2" id="KW-0167">Capsid protein</keyword>
<dbReference type="InterPro" id="IPR047175">
    <property type="entry name" value="CotS-like"/>
</dbReference>
<dbReference type="STRING" id="1121291.SAMN02745134_00699"/>
<dbReference type="InterPro" id="IPR002575">
    <property type="entry name" value="Aminoglycoside_PTrfase"/>
</dbReference>
<dbReference type="Proteomes" id="UP000192468">
    <property type="component" value="Unassembled WGS sequence"/>
</dbReference>
<dbReference type="PANTHER" id="PTHR39179">
    <property type="entry name" value="SPORE COAT PROTEIN I"/>
    <property type="match status" value="1"/>
</dbReference>
<dbReference type="Gene3D" id="3.90.1200.10">
    <property type="match status" value="1"/>
</dbReference>
<dbReference type="OrthoDB" id="9771902at2"/>
<dbReference type="Gene3D" id="3.30.200.20">
    <property type="entry name" value="Phosphorylase Kinase, domain 1"/>
    <property type="match status" value="1"/>
</dbReference>
<evidence type="ECO:0000313" key="2">
    <source>
        <dbReference type="EMBL" id="SMC18888.1"/>
    </source>
</evidence>
<gene>
    <name evidence="2" type="ORF">SAMN02745134_00699</name>
</gene>
<dbReference type="InterPro" id="IPR011009">
    <property type="entry name" value="Kinase-like_dom_sf"/>
</dbReference>
<reference evidence="2 3" key="1">
    <citation type="submission" date="2017-04" db="EMBL/GenBank/DDBJ databases">
        <authorList>
            <person name="Afonso C.L."/>
            <person name="Miller P.J."/>
            <person name="Scott M.A."/>
            <person name="Spackman E."/>
            <person name="Goraichik I."/>
            <person name="Dimitrov K.M."/>
            <person name="Suarez D.L."/>
            <person name="Swayne D.E."/>
        </authorList>
    </citation>
    <scope>NUCLEOTIDE SEQUENCE [LARGE SCALE GENOMIC DNA]</scope>
    <source>
        <strain evidence="2 3">DSM 12555</strain>
    </source>
</reference>
<dbReference type="AlphaFoldDB" id="A0A1W1X576"/>
<organism evidence="2 3">
    <name type="scientific">Clostridium acidisoli DSM 12555</name>
    <dbReference type="NCBI Taxonomy" id="1121291"/>
    <lineage>
        <taxon>Bacteria</taxon>
        <taxon>Bacillati</taxon>
        <taxon>Bacillota</taxon>
        <taxon>Clostridia</taxon>
        <taxon>Eubacteriales</taxon>
        <taxon>Clostridiaceae</taxon>
        <taxon>Clostridium</taxon>
    </lineage>
</organism>
<dbReference type="Pfam" id="PF01636">
    <property type="entry name" value="APH"/>
    <property type="match status" value="1"/>
</dbReference>
<name>A0A1W1X576_9CLOT</name>
<dbReference type="SUPFAM" id="SSF56112">
    <property type="entry name" value="Protein kinase-like (PK-like)"/>
    <property type="match status" value="1"/>
</dbReference>
<proteinExistence type="predicted"/>
<accession>A0A1W1X576</accession>
<protein>
    <submittedName>
        <fullName evidence="2">Spore coat protein, CotS family</fullName>
    </submittedName>
</protein>
<evidence type="ECO:0000259" key="1">
    <source>
        <dbReference type="Pfam" id="PF01636"/>
    </source>
</evidence>
<dbReference type="InterPro" id="IPR014255">
    <property type="entry name" value="Spore_coat_CotS"/>
</dbReference>
<keyword evidence="3" id="KW-1185">Reference proteome</keyword>
<keyword evidence="2" id="KW-0946">Virion</keyword>
<dbReference type="RefSeq" id="WP_084113866.1">
    <property type="nucleotide sequence ID" value="NZ_FWXH01000002.1"/>
</dbReference>
<dbReference type="GO" id="GO:0042601">
    <property type="term" value="C:endospore-forming forespore"/>
    <property type="evidence" value="ECO:0007669"/>
    <property type="project" value="TreeGrafter"/>
</dbReference>
<dbReference type="NCBIfam" id="TIGR02906">
    <property type="entry name" value="spore_CotS"/>
    <property type="match status" value="1"/>
</dbReference>